<dbReference type="GO" id="GO:0016459">
    <property type="term" value="C:myosin complex"/>
    <property type="evidence" value="ECO:0007669"/>
    <property type="project" value="UniProtKB-KW"/>
</dbReference>
<evidence type="ECO:0000256" key="3">
    <source>
        <dbReference type="ARBA" id="ARBA00022840"/>
    </source>
</evidence>
<feature type="coiled-coil region" evidence="10">
    <location>
        <begin position="1994"/>
        <end position="2120"/>
    </location>
</feature>
<feature type="coiled-coil region" evidence="10">
    <location>
        <begin position="967"/>
        <end position="1134"/>
    </location>
</feature>
<evidence type="ECO:0000256" key="1">
    <source>
        <dbReference type="ARBA" id="ARBA00008314"/>
    </source>
</evidence>
<proteinExistence type="inferred from homology"/>
<feature type="coiled-coil region" evidence="10">
    <location>
        <begin position="1903"/>
        <end position="1944"/>
    </location>
</feature>
<dbReference type="Gene3D" id="2.30.30.360">
    <property type="entry name" value="Myosin S1 fragment, N-terminal"/>
    <property type="match status" value="1"/>
</dbReference>
<dbReference type="FunFam" id="3.40.850.10:FF:000101">
    <property type="entry name" value="Slow myosin heavy chain 2"/>
    <property type="match status" value="1"/>
</dbReference>
<dbReference type="Gene3D" id="1.20.5.340">
    <property type="match status" value="1"/>
</dbReference>
<dbReference type="FunFam" id="1.20.58.530:FF:000001">
    <property type="entry name" value="Myosin heavy chain"/>
    <property type="match status" value="1"/>
</dbReference>
<evidence type="ECO:0000259" key="13">
    <source>
        <dbReference type="PROSITE" id="PS51844"/>
    </source>
</evidence>
<dbReference type="InterPro" id="IPR008989">
    <property type="entry name" value="Myosin_S1_N"/>
</dbReference>
<feature type="compositionally biased region" description="Low complexity" evidence="11">
    <location>
        <begin position="59"/>
        <end position="68"/>
    </location>
</feature>
<dbReference type="Pfam" id="PF00063">
    <property type="entry name" value="Myosin_head"/>
    <property type="match status" value="1"/>
</dbReference>
<dbReference type="SUPFAM" id="SSF90257">
    <property type="entry name" value="Myosin rod fragments"/>
    <property type="match status" value="2"/>
</dbReference>
<dbReference type="GO" id="GO:0005524">
    <property type="term" value="F:ATP binding"/>
    <property type="evidence" value="ECO:0007669"/>
    <property type="project" value="UniProtKB-UniRule"/>
</dbReference>
<dbReference type="GO" id="GO:0000146">
    <property type="term" value="F:microfilament motor activity"/>
    <property type="evidence" value="ECO:0007669"/>
    <property type="project" value="TreeGrafter"/>
</dbReference>
<dbReference type="Gene3D" id="4.10.270.10">
    <property type="entry name" value="Myosin, subunit A"/>
    <property type="match status" value="1"/>
</dbReference>
<dbReference type="InterPro" id="IPR027417">
    <property type="entry name" value="P-loop_NTPase"/>
</dbReference>
<dbReference type="SUPFAM" id="SSF52540">
    <property type="entry name" value="P-loop containing nucleoside triphosphate hydrolases"/>
    <property type="match status" value="1"/>
</dbReference>
<feature type="region of interest" description="Disordered" evidence="11">
    <location>
        <begin position="2407"/>
        <end position="2432"/>
    </location>
</feature>
<evidence type="ECO:0000256" key="2">
    <source>
        <dbReference type="ARBA" id="ARBA00022741"/>
    </source>
</evidence>
<dbReference type="HOGENOM" id="CLU_000192_5_3_1"/>
<evidence type="ECO:0000313" key="14">
    <source>
        <dbReference type="EMBL" id="EFX02020.1"/>
    </source>
</evidence>
<dbReference type="GO" id="GO:0016020">
    <property type="term" value="C:membrane"/>
    <property type="evidence" value="ECO:0007669"/>
    <property type="project" value="TreeGrafter"/>
</dbReference>
<evidence type="ECO:0000256" key="5">
    <source>
        <dbReference type="ARBA" id="ARBA00023123"/>
    </source>
</evidence>
<dbReference type="PRINTS" id="PR00193">
    <property type="entry name" value="MYOSINHEAVY"/>
</dbReference>
<dbReference type="PROSITE" id="PS51844">
    <property type="entry name" value="SH3_LIKE"/>
    <property type="match status" value="1"/>
</dbReference>
<evidence type="ECO:0000256" key="4">
    <source>
        <dbReference type="ARBA" id="ARBA00023054"/>
    </source>
</evidence>
<dbReference type="GO" id="GO:0120104">
    <property type="term" value="C:mitotic actomyosin contractile ring, proximal layer"/>
    <property type="evidence" value="ECO:0007669"/>
    <property type="project" value="UniProtKB-ARBA"/>
</dbReference>
<keyword evidence="15" id="KW-1185">Reference proteome</keyword>
<dbReference type="FunFam" id="1.20.120.720:FF:000001">
    <property type="entry name" value="Myosin heavy chain, muscle"/>
    <property type="match status" value="1"/>
</dbReference>
<dbReference type="PANTHER" id="PTHR13140">
    <property type="entry name" value="MYOSIN"/>
    <property type="match status" value="1"/>
</dbReference>
<evidence type="ECO:0000256" key="7">
    <source>
        <dbReference type="ARBA" id="ARBA00023203"/>
    </source>
</evidence>
<reference evidence="14 15" key="1">
    <citation type="journal article" date="2011" name="Proc. Natl. Acad. Sci. U.S.A.">
        <title>Genome and transcriptome analyses of the mountain pine beetle-fungal symbiont Grosmannia clavigera, a lodgepole pine pathogen.</title>
        <authorList>
            <person name="DiGuistini S."/>
            <person name="Wang Y."/>
            <person name="Liao N.Y."/>
            <person name="Taylor G."/>
            <person name="Tanguay P."/>
            <person name="Feau N."/>
            <person name="Henrissat B."/>
            <person name="Chan S.K."/>
            <person name="Hesse-Orce U."/>
            <person name="Alamouti S.M."/>
            <person name="Tsui C.K.M."/>
            <person name="Docking R.T."/>
            <person name="Levasseur A."/>
            <person name="Haridas S."/>
            <person name="Robertson G."/>
            <person name="Birol I."/>
            <person name="Holt R.A."/>
            <person name="Marra M.A."/>
            <person name="Hamelin R.C."/>
            <person name="Hirst M."/>
            <person name="Jones S.J.M."/>
            <person name="Bohlmann J."/>
            <person name="Breuil C."/>
        </authorList>
    </citation>
    <scope>NUCLEOTIDE SEQUENCE [LARGE SCALE GENOMIC DNA]</scope>
    <source>
        <strain evidence="15">kw1407 / UAMH 11150</strain>
    </source>
</reference>
<dbReference type="FunFam" id="1.10.10.820:FF:000001">
    <property type="entry name" value="Myosin heavy chain"/>
    <property type="match status" value="1"/>
</dbReference>
<dbReference type="PANTHER" id="PTHR13140:SF857">
    <property type="entry name" value="MYOSIN-11"/>
    <property type="match status" value="1"/>
</dbReference>
<feature type="region of interest" description="Actin-binding" evidence="9">
    <location>
        <begin position="767"/>
        <end position="789"/>
    </location>
</feature>
<dbReference type="RefSeq" id="XP_014171502.1">
    <property type="nucleotide sequence ID" value="XM_014316027.1"/>
</dbReference>
<comment type="similarity">
    <text evidence="1 9">Belongs to the TRAFAC class myosin-kinesin ATPase superfamily. Myosin family.</text>
</comment>
<dbReference type="CDD" id="cd01377">
    <property type="entry name" value="MYSc_class_II"/>
    <property type="match status" value="1"/>
</dbReference>
<keyword evidence="7 9" id="KW-0009">Actin-binding</keyword>
<dbReference type="EMBL" id="GL629787">
    <property type="protein sequence ID" value="EFX02020.1"/>
    <property type="molecule type" value="Genomic_DNA"/>
</dbReference>
<dbReference type="InterPro" id="IPR036961">
    <property type="entry name" value="Kinesin_motor_dom_sf"/>
</dbReference>
<dbReference type="Pfam" id="PF24319">
    <property type="entry name" value="DUF7491"/>
    <property type="match status" value="1"/>
</dbReference>
<evidence type="ECO:0000256" key="9">
    <source>
        <dbReference type="PROSITE-ProRule" id="PRU00782"/>
    </source>
</evidence>
<dbReference type="GO" id="GO:1903475">
    <property type="term" value="P:mitotic actomyosin contractile ring assembly"/>
    <property type="evidence" value="ECO:0007669"/>
    <property type="project" value="UniProtKB-ARBA"/>
</dbReference>
<evidence type="ECO:0000259" key="12">
    <source>
        <dbReference type="PROSITE" id="PS51456"/>
    </source>
</evidence>
<dbReference type="GO" id="GO:1902404">
    <property type="term" value="P:mitotic actomyosin contractile ring contraction"/>
    <property type="evidence" value="ECO:0007669"/>
    <property type="project" value="UniProtKB-ARBA"/>
</dbReference>
<evidence type="ECO:0000256" key="6">
    <source>
        <dbReference type="ARBA" id="ARBA00023175"/>
    </source>
</evidence>
<accession>F0XK37</accession>
<evidence type="ECO:0000313" key="15">
    <source>
        <dbReference type="Proteomes" id="UP000007796"/>
    </source>
</evidence>
<feature type="compositionally biased region" description="Low complexity" evidence="11">
    <location>
        <begin position="2415"/>
        <end position="2427"/>
    </location>
</feature>
<feature type="region of interest" description="Disordered" evidence="11">
    <location>
        <begin position="1675"/>
        <end position="1753"/>
    </location>
</feature>
<feature type="compositionally biased region" description="Polar residues" evidence="11">
    <location>
        <begin position="1785"/>
        <end position="1796"/>
    </location>
</feature>
<dbReference type="GO" id="GO:0007015">
    <property type="term" value="P:actin filament organization"/>
    <property type="evidence" value="ECO:0007669"/>
    <property type="project" value="TreeGrafter"/>
</dbReference>
<feature type="region of interest" description="Disordered" evidence="11">
    <location>
        <begin position="2464"/>
        <end position="2493"/>
    </location>
</feature>
<feature type="coiled-coil region" evidence="10">
    <location>
        <begin position="1160"/>
        <end position="1547"/>
    </location>
</feature>
<dbReference type="STRING" id="655863.F0XK37"/>
<feature type="region of interest" description="Disordered" evidence="11">
    <location>
        <begin position="1785"/>
        <end position="1824"/>
    </location>
</feature>
<evidence type="ECO:0000256" key="8">
    <source>
        <dbReference type="ARBA" id="ARBA00064372"/>
    </source>
</evidence>
<dbReference type="Pfam" id="PF02736">
    <property type="entry name" value="Myosin_N"/>
    <property type="match status" value="1"/>
</dbReference>
<keyword evidence="4 10" id="KW-0175">Coiled coil</keyword>
<feature type="compositionally biased region" description="Polar residues" evidence="11">
    <location>
        <begin position="8"/>
        <end position="31"/>
    </location>
</feature>
<dbReference type="Gene3D" id="1.20.120.720">
    <property type="entry name" value="Myosin VI head, motor domain, U50 subdomain"/>
    <property type="match status" value="1"/>
</dbReference>
<dbReference type="eggNOG" id="KOG0161">
    <property type="taxonomic scope" value="Eukaryota"/>
</dbReference>
<protein>
    <submittedName>
        <fullName evidence="14">Myosin type 2 heavy</fullName>
    </submittedName>
</protein>
<feature type="binding site" evidence="9">
    <location>
        <begin position="282"/>
        <end position="289"/>
    </location>
    <ligand>
        <name>ATP</name>
        <dbReference type="ChEBI" id="CHEBI:30616"/>
    </ligand>
</feature>
<feature type="domain" description="Myosin motor" evidence="12">
    <location>
        <begin position="189"/>
        <end position="889"/>
    </location>
</feature>
<dbReference type="Gene3D" id="3.40.850.10">
    <property type="entry name" value="Kinesin motor domain"/>
    <property type="match status" value="1"/>
</dbReference>
<dbReference type="Gene3D" id="1.10.10.820">
    <property type="match status" value="1"/>
</dbReference>
<dbReference type="Gene3D" id="1.20.5.170">
    <property type="match status" value="1"/>
</dbReference>
<organism evidence="15">
    <name type="scientific">Grosmannia clavigera (strain kw1407 / UAMH 11150)</name>
    <name type="common">Blue stain fungus</name>
    <name type="synonym">Graphiocladiella clavigera</name>
    <dbReference type="NCBI Taxonomy" id="655863"/>
    <lineage>
        <taxon>Eukaryota</taxon>
        <taxon>Fungi</taxon>
        <taxon>Dikarya</taxon>
        <taxon>Ascomycota</taxon>
        <taxon>Pezizomycotina</taxon>
        <taxon>Sordariomycetes</taxon>
        <taxon>Sordariomycetidae</taxon>
        <taxon>Ophiostomatales</taxon>
        <taxon>Ophiostomataceae</taxon>
        <taxon>Leptographium</taxon>
    </lineage>
</organism>
<dbReference type="InParanoid" id="F0XK37"/>
<keyword evidence="5 9" id="KW-0518">Myosin</keyword>
<dbReference type="Proteomes" id="UP000007796">
    <property type="component" value="Unassembled WGS sequence"/>
</dbReference>
<evidence type="ECO:0000256" key="11">
    <source>
        <dbReference type="SAM" id="MobiDB-lite"/>
    </source>
</evidence>
<dbReference type="Gene3D" id="1.20.5.1160">
    <property type="entry name" value="Vasodilator-stimulated phosphoprotein"/>
    <property type="match status" value="1"/>
</dbReference>
<keyword evidence="3 9" id="KW-0067">ATP-binding</keyword>
<dbReference type="Gene3D" id="3.30.70.1590">
    <property type="match status" value="1"/>
</dbReference>
<feature type="compositionally biased region" description="Low complexity" evidence="11">
    <location>
        <begin position="1722"/>
        <end position="1737"/>
    </location>
</feature>
<dbReference type="Gene3D" id="1.20.58.530">
    <property type="match status" value="1"/>
</dbReference>
<feature type="domain" description="Myosin N-terminal SH3-like" evidence="13">
    <location>
        <begin position="135"/>
        <end position="185"/>
    </location>
</feature>
<keyword evidence="6 9" id="KW-0505">Motor protein</keyword>
<gene>
    <name evidence="14" type="ORF">CMQ_5091</name>
</gene>
<feature type="region of interest" description="Disordered" evidence="11">
    <location>
        <begin position="1"/>
        <end position="68"/>
    </location>
</feature>
<dbReference type="PROSITE" id="PS51456">
    <property type="entry name" value="MYOSIN_MOTOR"/>
    <property type="match status" value="1"/>
</dbReference>
<dbReference type="GO" id="GO:0051015">
    <property type="term" value="F:actin filament binding"/>
    <property type="evidence" value="ECO:0007669"/>
    <property type="project" value="InterPro"/>
</dbReference>
<dbReference type="InterPro" id="IPR055914">
    <property type="entry name" value="DUF7491"/>
</dbReference>
<dbReference type="GeneID" id="25978375"/>
<keyword evidence="2 9" id="KW-0547">Nucleotide-binding</keyword>
<dbReference type="OrthoDB" id="6108017at2759"/>
<evidence type="ECO:0000256" key="10">
    <source>
        <dbReference type="SAM" id="Coils"/>
    </source>
</evidence>
<dbReference type="InterPro" id="IPR004009">
    <property type="entry name" value="SH3_Myosin"/>
</dbReference>
<name>F0XK37_GROCL</name>
<dbReference type="InterPro" id="IPR001609">
    <property type="entry name" value="Myosin_head_motor_dom-like"/>
</dbReference>
<sequence>MVAGTPGFSAQTRGNPFARNTQAGSPGQNGVSARPKSVLFNTLPATPAHGNTPPPAPPHSRSQSVASLSGLSGLPGLSGLNGLVRAGSVSRHGYSQSRDNTPASSTFAPSFIKTEEMKQRSIDVVRGIEGENDFSGKRYVWLKDPQVAFVKGWVVEELEDHRILVQCEDGTQRDVDAESVDRVNPAKFDKANDMAELTHLNEASVVHNLHMRYQADLIYTYSGLFLVTVNPYCPLPIYTNEYVNMYKGRNRDDTKPHIFAMADEAFRNLVDEGENQSILVTGESGAGKTENTKKVIQYLAAVAHTDQSAAKNRGNPQHAHLSAQILRANPILEAFGNAQTVRNNNSSRFGKFIRIEFTPNGSIAGAFIDWYLLEKSRVVRISAHERNYHIFYQLLKGADSRLRRELLLDDMGVEDFAYTRDGNDVITGVSDVHEWESLMEAFGVMGFTEEDQTAILRTVAAVLHLGNISVVKESRAADQARLATDSTAQAERLCRLLGVPVEPFLKGLLHPRVKAGREWVEKVQTPDQVRLAINALAKGIYERGFGDLVSRINQQLDRAGLMGMDDAHFIGVLDIAGFEIFEENSFEQLCINYTNEKLQQFFNHHMFVLEQEEYAREQIEWQFIDFGRDLQPTIDLIELPNPIGIFSCLDEDCVMPKASDKSFTEKLHSLWDKKSPKYRPARLRSGFILTHYAAEVEYSTDDWLEKNKDPLNDNVTRLLATSTDKHVARLFADCAADQDDDHSVAGRSSRVKKGLFRTVAQRHKEQLAKLMAQLHSTHPHFVRCILPNHKKRAKQFNSLLVLDQLRCNGVLEGIRIARTGFPNRLSFAEFRQRYEVLCRDMPKGCYLEGQAAAAMILDKLGLDRALFRVGLTKVFFRAGVLAELEEQRDALINEIMSRFQAVARGFSQRRIAYKRLYRAEATHVIQRNFHAYLDLSGNPWWQLLVKMRPLLGDSRTATEVRRRDDAIRQLQGQVQQHEAGRQKLEEDRRIAMSEMARIQQTLESERALALDKEEIFKRLQLREAELEDKLAGAIDDQERLEDQLDDLLEVKKRAEEDVDKLRAQLEQAAGLIGRLEEEKTRLAQRVAELNSSLEEVSRRQSERSAQEVALAEEIKMLQSQLSIKERKSRDLETRMLQVDQDAAVKVATAEKELHTARTKEQRLAADHQDAQKRLAQLSQTSTDYEDLMRQKESELALLRSDNKKYEAERRSLEEQRQMLGSEKDKATARLREVQAEIEAMRSQEDQLRREAKDAKELLEARLSEDAQADQNRRLLESQIQDLKESLFATQKELSRERQSRDDVQLIGEHKYQALKEEYDHLNESKIIIEKELYAQQDTLRRTMEARKVIEKERDDARQEVRRLREAKVEAEEARIEAESSGERAALRLAREREESLVRDLDAASERLQWFETERDRLGKEVDELNKLIVSSGEFGLKNDQAKERMERELNTIKSRLTASENDNRALLNKLQQKSLDIARSSSRASEASRGQIQVLQREKARLDEQGTKLNKQLGEAQMTAAALEKKVEKLNLTLEDMNHELAREVKASRTAEKVSANATSQLAEVNRAVESERHLRGQAQSTLRTVQATLESRDRELSDVRSQILSILKTVDPVAAAASSAAVSAANDGSSGSAKDRSLTSKDFFDLGRKIEELQQDLRVQKAGRSNAEAQLAELRAQQQSPVLQRSRLEEIDPNEMAYPAPDGSPTRTKKGRGGARRLSNGDKSNGNNNGNNNSNGMATPPRQMSVMPDSARSDRTVDMLTMNSRMDLKAELEEVQNQLQLAQMQNRHLQSQLERTSGGSGDAAKDDQADSSSSSGGSGRNGRMQKLEKANSRLHDLLDDSSKKVSALEKALRSGELSLHDIQTRSHEEILDLLNGQEESRRSLLHSHNDVVAELTDTKEHYDKLRYDRAQMEVDLRDARSELEEMEQAREQEAESRSQLLQEFSDLQIRLDAETSKLTDVTSSLGLYKSRAEEYFSKLEQAEMAVIKASRAEQFARTQAREAEETYAEVMAERKQMDNMVEDLQRQNQRLEERLEDVSTDLEAATQARKRLQHELEDYRSQRAMDIEDTETSLEQTRRKYQAEFATLTKELDLAREEKLFKQAEIGRLREELDELRSKWDDEVLNSSTWAKEKTRLESTLSDVVASRDEAVQAHNEAQGRIVSLLSQVHTLRTAVDETTSERDALVREKRSVEARLNEAKSGLEELAARGANPSLRSAAHADKEMLDLRSSLAQQEDVAAAAVEKMRRAEALAAEVQKDMATEREANKKLQADNAVLEKSLSEVQVKIVDLETKGFSSASQDIKFLNKRIQELEAQLETHEKEQAQSQRSVRNVDRAVKDLQGQLDRKEKQNQQLQDDVVRMRDKADKLLKTIDELQSSESNIQLAARRAERELREEREKNLRMERELENWKGSSSSSAGSSAGSMRRTGAQGAFRASVLGHTASTATMRTTVSTVASSIDEASEAGSVDMPKRKGSVGLARAPSLTKGFL</sequence>
<comment type="subunit">
    <text evidence="8">Binds to cdc4 and rlc1.</text>
</comment>
<dbReference type="SMART" id="SM00242">
    <property type="entry name" value="MYSc"/>
    <property type="match status" value="1"/>
</dbReference>